<feature type="compositionally biased region" description="Low complexity" evidence="1">
    <location>
        <begin position="56"/>
        <end position="82"/>
    </location>
</feature>
<keyword evidence="3" id="KW-1185">Reference proteome</keyword>
<proteinExistence type="predicted"/>
<feature type="non-terminal residue" evidence="2">
    <location>
        <position position="117"/>
    </location>
</feature>
<name>A0AAD3E2M5_9CHLO</name>
<sequence>AGLLPALLSCLSRPPSQLRYWQAINLGVVGARLLEMQWWLLVVARTCLLPQKASEEAQQQQQQQQQPAAATPAAPAESQSQAKEGRLLEAAAQAVLQSPALRTWVAQVTAAAAEVAG</sequence>
<protein>
    <submittedName>
        <fullName evidence="2">Uncharacterized protein</fullName>
    </submittedName>
</protein>
<evidence type="ECO:0000313" key="2">
    <source>
        <dbReference type="EMBL" id="GFR51474.1"/>
    </source>
</evidence>
<organism evidence="2 3">
    <name type="scientific">Astrephomene gubernaculifera</name>
    <dbReference type="NCBI Taxonomy" id="47775"/>
    <lineage>
        <taxon>Eukaryota</taxon>
        <taxon>Viridiplantae</taxon>
        <taxon>Chlorophyta</taxon>
        <taxon>core chlorophytes</taxon>
        <taxon>Chlorophyceae</taxon>
        <taxon>CS clade</taxon>
        <taxon>Chlamydomonadales</taxon>
        <taxon>Astrephomenaceae</taxon>
        <taxon>Astrephomene</taxon>
    </lineage>
</organism>
<dbReference type="AlphaFoldDB" id="A0AAD3E2M5"/>
<gene>
    <name evidence="2" type="ORF">Agub_g13883</name>
</gene>
<accession>A0AAD3E2M5</accession>
<dbReference type="Proteomes" id="UP001054857">
    <property type="component" value="Unassembled WGS sequence"/>
</dbReference>
<feature type="region of interest" description="Disordered" evidence="1">
    <location>
        <begin position="54"/>
        <end position="83"/>
    </location>
</feature>
<evidence type="ECO:0000313" key="3">
    <source>
        <dbReference type="Proteomes" id="UP001054857"/>
    </source>
</evidence>
<feature type="non-terminal residue" evidence="2">
    <location>
        <position position="1"/>
    </location>
</feature>
<comment type="caution">
    <text evidence="2">The sequence shown here is derived from an EMBL/GenBank/DDBJ whole genome shotgun (WGS) entry which is preliminary data.</text>
</comment>
<reference evidence="2 3" key="1">
    <citation type="journal article" date="2021" name="Sci. Rep.">
        <title>Genome sequencing of the multicellular alga Astrephomene provides insights into convergent evolution of germ-soma differentiation.</title>
        <authorList>
            <person name="Yamashita S."/>
            <person name="Yamamoto K."/>
            <person name="Matsuzaki R."/>
            <person name="Suzuki S."/>
            <person name="Yamaguchi H."/>
            <person name="Hirooka S."/>
            <person name="Minakuchi Y."/>
            <person name="Miyagishima S."/>
            <person name="Kawachi M."/>
            <person name="Toyoda A."/>
            <person name="Nozaki H."/>
        </authorList>
    </citation>
    <scope>NUCLEOTIDE SEQUENCE [LARGE SCALE GENOMIC DNA]</scope>
    <source>
        <strain evidence="2 3">NIES-4017</strain>
    </source>
</reference>
<dbReference type="EMBL" id="BMAR01000050">
    <property type="protein sequence ID" value="GFR51474.1"/>
    <property type="molecule type" value="Genomic_DNA"/>
</dbReference>
<evidence type="ECO:0000256" key="1">
    <source>
        <dbReference type="SAM" id="MobiDB-lite"/>
    </source>
</evidence>